<keyword evidence="3" id="KW-1185">Reference proteome</keyword>
<feature type="region of interest" description="Disordered" evidence="1">
    <location>
        <begin position="132"/>
        <end position="154"/>
    </location>
</feature>
<name>A0A9P3CN43_9PEZI</name>
<reference evidence="2 3" key="1">
    <citation type="submission" date="2021-01" db="EMBL/GenBank/DDBJ databases">
        <title>Cercospora kikuchii MAFF 305040 whole genome shotgun sequence.</title>
        <authorList>
            <person name="Kashiwa T."/>
            <person name="Suzuki T."/>
        </authorList>
    </citation>
    <scope>NUCLEOTIDE SEQUENCE [LARGE SCALE GENOMIC DNA]</scope>
    <source>
        <strain evidence="2 3">MAFF 305040</strain>
    </source>
</reference>
<dbReference type="EMBL" id="BOLY01000005">
    <property type="protein sequence ID" value="GIZ45426.1"/>
    <property type="molecule type" value="Genomic_DNA"/>
</dbReference>
<organism evidence="2 3">
    <name type="scientific">Cercospora kikuchii</name>
    <dbReference type="NCBI Taxonomy" id="84275"/>
    <lineage>
        <taxon>Eukaryota</taxon>
        <taxon>Fungi</taxon>
        <taxon>Dikarya</taxon>
        <taxon>Ascomycota</taxon>
        <taxon>Pezizomycotina</taxon>
        <taxon>Dothideomycetes</taxon>
        <taxon>Dothideomycetidae</taxon>
        <taxon>Mycosphaerellales</taxon>
        <taxon>Mycosphaerellaceae</taxon>
        <taxon>Cercospora</taxon>
    </lineage>
</organism>
<dbReference type="Proteomes" id="UP000825890">
    <property type="component" value="Unassembled WGS sequence"/>
</dbReference>
<accession>A0A9P3CN43</accession>
<feature type="compositionally biased region" description="Basic and acidic residues" evidence="1">
    <location>
        <begin position="140"/>
        <end position="154"/>
    </location>
</feature>
<dbReference type="RefSeq" id="XP_044659913.1">
    <property type="nucleotide sequence ID" value="XM_044803978.1"/>
</dbReference>
<gene>
    <name evidence="2" type="ORF">CKM354_000859300</name>
</gene>
<dbReference type="GeneID" id="68294168"/>
<comment type="caution">
    <text evidence="2">The sequence shown here is derived from an EMBL/GenBank/DDBJ whole genome shotgun (WGS) entry which is preliminary data.</text>
</comment>
<sequence length="154" mass="16824">MGAYIALSLRARGLISILLGIYGAFNPKEFFNIMISQGWEGKHSCDATLHIALGRAAMQHGWQLVALGALLLLLAGETSLHKTAASIAIFASSSAFGVYLGSEAPRGVAMYHLAWCFLHTVSYEVDRRKDKRQAMSNRTHKNEASSDEKAQPVF</sequence>
<evidence type="ECO:0000313" key="3">
    <source>
        <dbReference type="Proteomes" id="UP000825890"/>
    </source>
</evidence>
<evidence type="ECO:0000256" key="1">
    <source>
        <dbReference type="SAM" id="MobiDB-lite"/>
    </source>
</evidence>
<protein>
    <submittedName>
        <fullName evidence="2">Uncharacterized protein</fullName>
    </submittedName>
</protein>
<dbReference type="AlphaFoldDB" id="A0A9P3CN43"/>
<proteinExistence type="predicted"/>
<evidence type="ECO:0000313" key="2">
    <source>
        <dbReference type="EMBL" id="GIZ45426.1"/>
    </source>
</evidence>